<keyword evidence="1" id="KW-1133">Transmembrane helix</keyword>
<keyword evidence="1" id="KW-0472">Membrane</keyword>
<dbReference type="GeneID" id="66579305"/>
<evidence type="ECO:0000313" key="3">
    <source>
        <dbReference type="Proteomes" id="UP000265489"/>
    </source>
</evidence>
<sequence length="73" mass="8161">MDQKDRVFTPTFIANLFLIAGTVFLFLKGKINAYVGYDGAMHDGTALMLIGLALVCIGIGIWIIVWINKRMNR</sequence>
<evidence type="ECO:0000256" key="1">
    <source>
        <dbReference type="SAM" id="Phobius"/>
    </source>
</evidence>
<comment type="caution">
    <text evidence="2">The sequence shown here is derived from an EMBL/GenBank/DDBJ whole genome shotgun (WGS) entry which is preliminary data.</text>
</comment>
<proteinExistence type="predicted"/>
<feature type="transmembrane region" description="Helical" evidence="1">
    <location>
        <begin position="47"/>
        <end position="67"/>
    </location>
</feature>
<protein>
    <recommendedName>
        <fullName evidence="4">DUF3955 domain-containing protein</fullName>
    </recommendedName>
</protein>
<accession>A0A395WC05</accession>
<organism evidence="2 3">
    <name type="scientific">Holdemanella biformis</name>
    <dbReference type="NCBI Taxonomy" id="1735"/>
    <lineage>
        <taxon>Bacteria</taxon>
        <taxon>Bacillati</taxon>
        <taxon>Bacillota</taxon>
        <taxon>Erysipelotrichia</taxon>
        <taxon>Erysipelotrichales</taxon>
        <taxon>Erysipelotrichaceae</taxon>
        <taxon>Holdemanella</taxon>
    </lineage>
</organism>
<evidence type="ECO:0000313" key="2">
    <source>
        <dbReference type="EMBL" id="RGU91810.1"/>
    </source>
</evidence>
<keyword evidence="1" id="KW-0812">Transmembrane</keyword>
<dbReference type="EMBL" id="QRYQ01000009">
    <property type="protein sequence ID" value="RGU91810.1"/>
    <property type="molecule type" value="Genomic_DNA"/>
</dbReference>
<gene>
    <name evidence="2" type="ORF">DWW32_06220</name>
</gene>
<name>A0A395WC05_9FIRM</name>
<evidence type="ECO:0008006" key="4">
    <source>
        <dbReference type="Google" id="ProtNLM"/>
    </source>
</evidence>
<dbReference type="RefSeq" id="WP_118325138.1">
    <property type="nucleotide sequence ID" value="NZ_CATXBX010000017.1"/>
</dbReference>
<dbReference type="AlphaFoldDB" id="A0A395WC05"/>
<feature type="transmembrane region" description="Helical" evidence="1">
    <location>
        <begin position="7"/>
        <end position="27"/>
    </location>
</feature>
<dbReference type="Proteomes" id="UP000265489">
    <property type="component" value="Unassembled WGS sequence"/>
</dbReference>
<reference evidence="2 3" key="1">
    <citation type="submission" date="2018-08" db="EMBL/GenBank/DDBJ databases">
        <title>A genome reference for cultivated species of the human gut microbiota.</title>
        <authorList>
            <person name="Zou Y."/>
            <person name="Xue W."/>
            <person name="Luo G."/>
        </authorList>
    </citation>
    <scope>NUCLEOTIDE SEQUENCE [LARGE SCALE GENOMIC DNA]</scope>
    <source>
        <strain evidence="2 3">AF15-20</strain>
    </source>
</reference>